<feature type="transmembrane region" description="Helical" evidence="1">
    <location>
        <begin position="77"/>
        <end position="98"/>
    </location>
</feature>
<dbReference type="EC" id="2.4.-.-" evidence="3"/>
<feature type="transmembrane region" description="Helical" evidence="1">
    <location>
        <begin position="227"/>
        <end position="260"/>
    </location>
</feature>
<sequence>MSKAFAVLKNLSDKVMITFVLAIFFFTLLGFLVTITTYMKSYSNIVSWLEWIWVLPAILLFYLCIQLGKFFQRKSELHLVIFAVTAATICYLILNLSYNTLPVSDYKDIWTGANEMAAGTFTGGHDPSNYFYYYNWQVGIAAFESIIIRIFGSHFWVLKILNIIILNLISWGIYRIAKKKTGREAACITYMITIFYLPYLLSVPQFSNQHLTLLLLLVAFHWIEKNKFAFSALTGLLLAVLNILRPVAIVVVLTILCYWLYVFFRDRAFKKWILHSALLALTFFIAVSGFDKLFVKIDYADAPVSQPKMPYFKYVKGLGGDQGFDKLAKLSYDYETFNQIQKEQLNSLITEQPVSTVIFVINKMCRYWGLFDYQFEHTFNHDPDYYYQYPVKALYMISWFQYMLCILLALIGFRLWKQKHDMDVYVIFFIGYNLVYLLIEAFSSYRFIVYPFIIIMSGYAIHELRLYEINRIVSIVKMKSKKPFARTRSL</sequence>
<feature type="transmembrane region" description="Helical" evidence="1">
    <location>
        <begin position="45"/>
        <end position="65"/>
    </location>
</feature>
<keyword evidence="3" id="KW-0328">Glycosyltransferase</keyword>
<feature type="transmembrane region" description="Helical" evidence="1">
    <location>
        <begin position="272"/>
        <end position="290"/>
    </location>
</feature>
<protein>
    <submittedName>
        <fullName evidence="3">Glycosyltransferase family 39 protein</fullName>
        <ecNumber evidence="3">2.4.-.-</ecNumber>
    </submittedName>
</protein>
<reference evidence="3" key="1">
    <citation type="submission" date="2022-02" db="EMBL/GenBank/DDBJ databases">
        <title>Paenibacillus sp. MBLB1832 Whole Genome Shotgun Sequencing.</title>
        <authorList>
            <person name="Hwang C.Y."/>
            <person name="Cho E.-S."/>
            <person name="Seo M.-J."/>
        </authorList>
    </citation>
    <scope>NUCLEOTIDE SEQUENCE</scope>
    <source>
        <strain evidence="3">MBLB1832</strain>
    </source>
</reference>
<dbReference type="InterPro" id="IPR038731">
    <property type="entry name" value="RgtA/B/C-like"/>
</dbReference>
<evidence type="ECO:0000256" key="1">
    <source>
        <dbReference type="SAM" id="Phobius"/>
    </source>
</evidence>
<dbReference type="Proteomes" id="UP001304650">
    <property type="component" value="Chromosome"/>
</dbReference>
<feature type="transmembrane region" description="Helical" evidence="1">
    <location>
        <begin position="422"/>
        <end position="439"/>
    </location>
</feature>
<keyword evidence="1" id="KW-0812">Transmembrane</keyword>
<dbReference type="AlphaFoldDB" id="A0AA96LSM6"/>
<organism evidence="3 4">
    <name type="scientific">Paenibacillus roseopurpureus</name>
    <dbReference type="NCBI Taxonomy" id="2918901"/>
    <lineage>
        <taxon>Bacteria</taxon>
        <taxon>Bacillati</taxon>
        <taxon>Bacillota</taxon>
        <taxon>Bacilli</taxon>
        <taxon>Bacillales</taxon>
        <taxon>Paenibacillaceae</taxon>
        <taxon>Paenibacillus</taxon>
    </lineage>
</organism>
<feature type="transmembrane region" description="Helical" evidence="1">
    <location>
        <begin position="186"/>
        <end position="207"/>
    </location>
</feature>
<keyword evidence="1" id="KW-1133">Transmembrane helix</keyword>
<dbReference type="Pfam" id="PF13231">
    <property type="entry name" value="PMT_2"/>
    <property type="match status" value="1"/>
</dbReference>
<feature type="domain" description="Glycosyltransferase RgtA/B/C/D-like" evidence="2">
    <location>
        <begin position="141"/>
        <end position="286"/>
    </location>
</feature>
<dbReference type="EMBL" id="CP130319">
    <property type="protein sequence ID" value="WNR43990.1"/>
    <property type="molecule type" value="Genomic_DNA"/>
</dbReference>
<feature type="transmembrane region" description="Helical" evidence="1">
    <location>
        <begin position="393"/>
        <end position="415"/>
    </location>
</feature>
<proteinExistence type="predicted"/>
<name>A0AA96LSM6_9BACL</name>
<dbReference type="RefSeq" id="WP_314799118.1">
    <property type="nucleotide sequence ID" value="NZ_CP130319.1"/>
</dbReference>
<evidence type="ECO:0000313" key="4">
    <source>
        <dbReference type="Proteomes" id="UP001304650"/>
    </source>
</evidence>
<dbReference type="GO" id="GO:0016757">
    <property type="term" value="F:glycosyltransferase activity"/>
    <property type="evidence" value="ECO:0007669"/>
    <property type="project" value="UniProtKB-KW"/>
</dbReference>
<feature type="transmembrane region" description="Helical" evidence="1">
    <location>
        <begin position="155"/>
        <end position="174"/>
    </location>
</feature>
<gene>
    <name evidence="3" type="ORF">MJB10_23310</name>
</gene>
<feature type="transmembrane region" description="Helical" evidence="1">
    <location>
        <begin position="445"/>
        <end position="462"/>
    </location>
</feature>
<keyword evidence="4" id="KW-1185">Reference proteome</keyword>
<keyword evidence="1" id="KW-0472">Membrane</keyword>
<feature type="transmembrane region" description="Helical" evidence="1">
    <location>
        <begin position="15"/>
        <end position="39"/>
    </location>
</feature>
<accession>A0AA96LSM6</accession>
<dbReference type="KEGG" id="proo:MJB10_23310"/>
<evidence type="ECO:0000259" key="2">
    <source>
        <dbReference type="Pfam" id="PF13231"/>
    </source>
</evidence>
<evidence type="ECO:0000313" key="3">
    <source>
        <dbReference type="EMBL" id="WNR43990.1"/>
    </source>
</evidence>
<keyword evidence="3" id="KW-0808">Transferase</keyword>